<dbReference type="Pfam" id="PF03734">
    <property type="entry name" value="YkuD"/>
    <property type="match status" value="1"/>
</dbReference>
<keyword evidence="7" id="KW-1133">Transmembrane helix</keyword>
<dbReference type="GO" id="GO:0016740">
    <property type="term" value="F:transferase activity"/>
    <property type="evidence" value="ECO:0007669"/>
    <property type="project" value="UniProtKB-KW"/>
</dbReference>
<dbReference type="EMBL" id="JARPXM010000002">
    <property type="protein sequence ID" value="MDT2537007.1"/>
    <property type="molecule type" value="Genomic_DNA"/>
</dbReference>
<evidence type="ECO:0000313" key="10">
    <source>
        <dbReference type="Proteomes" id="UP001249240"/>
    </source>
</evidence>
<dbReference type="InterPro" id="IPR005490">
    <property type="entry name" value="LD_TPept_cat_dom"/>
</dbReference>
<dbReference type="Proteomes" id="UP001249240">
    <property type="component" value="Unassembled WGS sequence"/>
</dbReference>
<reference evidence="9" key="1">
    <citation type="submission" date="2023-03" db="EMBL/GenBank/DDBJ databases">
        <authorList>
            <person name="Shen W."/>
            <person name="Cai J."/>
        </authorList>
    </citation>
    <scope>NUCLEOTIDE SEQUENCE</scope>
    <source>
        <strain evidence="9">B646-2</strain>
    </source>
</reference>
<keyword evidence="5 6" id="KW-0961">Cell wall biogenesis/degradation</keyword>
<dbReference type="PROSITE" id="PS52029">
    <property type="entry name" value="LD_TPASE"/>
    <property type="match status" value="1"/>
</dbReference>
<dbReference type="CDD" id="cd16913">
    <property type="entry name" value="YkuD_like"/>
    <property type="match status" value="1"/>
</dbReference>
<dbReference type="InterPro" id="IPR038063">
    <property type="entry name" value="Transpep_catalytic_dom"/>
</dbReference>
<dbReference type="InterPro" id="IPR050979">
    <property type="entry name" value="LD-transpeptidase"/>
</dbReference>
<protein>
    <submittedName>
        <fullName evidence="9">L,D-transpeptidase</fullName>
    </submittedName>
</protein>
<evidence type="ECO:0000256" key="5">
    <source>
        <dbReference type="ARBA" id="ARBA00023316"/>
    </source>
</evidence>
<dbReference type="RefSeq" id="WP_010746835.1">
    <property type="nucleotide sequence ID" value="NZ_BAAAXM010000041.1"/>
</dbReference>
<feature type="active site" description="Nucleophile" evidence="6">
    <location>
        <position position="424"/>
    </location>
</feature>
<evidence type="ECO:0000256" key="4">
    <source>
        <dbReference type="ARBA" id="ARBA00022984"/>
    </source>
</evidence>
<dbReference type="SUPFAM" id="SSF141523">
    <property type="entry name" value="L,D-transpeptidase catalytic domain-like"/>
    <property type="match status" value="1"/>
</dbReference>
<evidence type="ECO:0000256" key="3">
    <source>
        <dbReference type="ARBA" id="ARBA00022960"/>
    </source>
</evidence>
<dbReference type="PANTHER" id="PTHR30582:SF33">
    <property type="entry name" value="EXPORTED PROTEIN"/>
    <property type="match status" value="1"/>
</dbReference>
<sequence>MGEHENRVVLRIVGVVAGAMTVLMLIFVYFGSHFYFGSTVANVAVGGLSINKAEKKIRQETKQVEIRLTGENQTVKLQITSPYRIQKEYLKKNIRKGEFSLPYKKEAKEELIQAVNAASFLGGKEAKDAKIIYKDKKFQIIPEKSGTVVDSVRIRKELSKAFDEGNLQAAYDLADFYREPELTAKDLKRKKIPQKLETVKDRGIMLKLNKKKIPLTEQMLANSIDDQGNFDQALITEWVADLEREYSTIYKSVDFTNIHGQHLQYKNVGNYGWFIDIKESTKKITKALKKSDTKTIPLVLKGDTKKQPLHITKNYIEVDLDNQKMYCFNKGKLVVETDVITGRYNKGTATVPGFHTIMDKRRNVDLSGVLTTGDGTYNVPVDYWMPLLSYGQTITEIGLHDTDHKLQYFGQPGAYQTDLGSYGCVNTPKAKVAEIYEYSYIGMPVFIYGHIYDDAPGEFDKPVEYGTEI</sequence>
<dbReference type="GO" id="GO:0018104">
    <property type="term" value="P:peptidoglycan-protein cross-linking"/>
    <property type="evidence" value="ECO:0007669"/>
    <property type="project" value="TreeGrafter"/>
</dbReference>
<dbReference type="GO" id="GO:0071555">
    <property type="term" value="P:cell wall organization"/>
    <property type="evidence" value="ECO:0007669"/>
    <property type="project" value="UniProtKB-UniRule"/>
</dbReference>
<keyword evidence="2" id="KW-0808">Transferase</keyword>
<dbReference type="AlphaFoldDB" id="A0AAW8SQF1"/>
<dbReference type="PANTHER" id="PTHR30582">
    <property type="entry name" value="L,D-TRANSPEPTIDASE"/>
    <property type="match status" value="1"/>
</dbReference>
<gene>
    <name evidence="9" type="ORF">P7D78_02630</name>
</gene>
<dbReference type="SUPFAM" id="SSF143985">
    <property type="entry name" value="L,D-transpeptidase pre-catalytic domain-like"/>
    <property type="match status" value="1"/>
</dbReference>
<keyword evidence="3 6" id="KW-0133">Cell shape</keyword>
<feature type="transmembrane region" description="Helical" evidence="7">
    <location>
        <begin position="12"/>
        <end position="36"/>
    </location>
</feature>
<comment type="pathway">
    <text evidence="1 6">Cell wall biogenesis; peptidoglycan biosynthesis.</text>
</comment>
<evidence type="ECO:0000256" key="1">
    <source>
        <dbReference type="ARBA" id="ARBA00004752"/>
    </source>
</evidence>
<name>A0AAW8SQF1_9ENTE</name>
<feature type="active site" description="Proton donor/acceptor" evidence="6">
    <location>
        <position position="400"/>
    </location>
</feature>
<organism evidence="9 10">
    <name type="scientific">Enterococcus raffinosus</name>
    <dbReference type="NCBI Taxonomy" id="71452"/>
    <lineage>
        <taxon>Bacteria</taxon>
        <taxon>Bacillati</taxon>
        <taxon>Bacillota</taxon>
        <taxon>Bacilli</taxon>
        <taxon>Lactobacillales</taxon>
        <taxon>Enterococcaceae</taxon>
        <taxon>Enterococcus</taxon>
    </lineage>
</organism>
<evidence type="ECO:0000256" key="6">
    <source>
        <dbReference type="PROSITE-ProRule" id="PRU01373"/>
    </source>
</evidence>
<evidence type="ECO:0000256" key="7">
    <source>
        <dbReference type="SAM" id="Phobius"/>
    </source>
</evidence>
<dbReference type="GO" id="GO:0008360">
    <property type="term" value="P:regulation of cell shape"/>
    <property type="evidence" value="ECO:0007669"/>
    <property type="project" value="UniProtKB-UniRule"/>
</dbReference>
<evidence type="ECO:0000256" key="2">
    <source>
        <dbReference type="ARBA" id="ARBA00022679"/>
    </source>
</evidence>
<evidence type="ECO:0000313" key="9">
    <source>
        <dbReference type="EMBL" id="MDT2537007.1"/>
    </source>
</evidence>
<dbReference type="GO" id="GO:0005576">
    <property type="term" value="C:extracellular region"/>
    <property type="evidence" value="ECO:0007669"/>
    <property type="project" value="TreeGrafter"/>
</dbReference>
<dbReference type="Gene3D" id="3.10.20.800">
    <property type="match status" value="1"/>
</dbReference>
<dbReference type="InterPro" id="IPR038054">
    <property type="entry name" value="LD_TPept-like_central_sf"/>
</dbReference>
<keyword evidence="7" id="KW-0812">Transmembrane</keyword>
<keyword evidence="4 6" id="KW-0573">Peptidoglycan synthesis</keyword>
<proteinExistence type="predicted"/>
<accession>A0AAW8SQF1</accession>
<keyword evidence="7" id="KW-0472">Membrane</keyword>
<dbReference type="Gene3D" id="2.40.440.10">
    <property type="entry name" value="L,D-transpeptidase catalytic domain-like"/>
    <property type="match status" value="1"/>
</dbReference>
<feature type="domain" description="L,D-TPase catalytic" evidence="8">
    <location>
        <begin position="314"/>
        <end position="448"/>
    </location>
</feature>
<comment type="caution">
    <text evidence="9">The sequence shown here is derived from an EMBL/GenBank/DDBJ whole genome shotgun (WGS) entry which is preliminary data.</text>
</comment>
<dbReference type="GO" id="GO:0071972">
    <property type="term" value="F:peptidoglycan L,D-transpeptidase activity"/>
    <property type="evidence" value="ECO:0007669"/>
    <property type="project" value="TreeGrafter"/>
</dbReference>
<evidence type="ECO:0000259" key="8">
    <source>
        <dbReference type="PROSITE" id="PS52029"/>
    </source>
</evidence>